<evidence type="ECO:0000313" key="11">
    <source>
        <dbReference type="EMBL" id="QCK87826.1"/>
    </source>
</evidence>
<evidence type="ECO:0000313" key="12">
    <source>
        <dbReference type="Proteomes" id="UP000298588"/>
    </source>
</evidence>
<dbReference type="InterPro" id="IPR005835">
    <property type="entry name" value="NTP_transferase_dom"/>
</dbReference>
<protein>
    <recommendedName>
        <fullName evidence="2">mannose-1-phosphate guanylyltransferase</fullName>
        <ecNumber evidence="2">2.7.7.13</ecNumber>
    </recommendedName>
</protein>
<proteinExistence type="inferred from homology"/>
<dbReference type="RefSeq" id="WP_137101154.1">
    <property type="nucleotide sequence ID" value="NZ_CP039865.1"/>
</dbReference>
<dbReference type="AlphaFoldDB" id="A0A4D7QQC8"/>
<evidence type="ECO:0000256" key="1">
    <source>
        <dbReference type="ARBA" id="ARBA00006115"/>
    </source>
</evidence>
<dbReference type="EC" id="2.7.7.13" evidence="2"/>
<dbReference type="Pfam" id="PF01050">
    <property type="entry name" value="MannoseP_isomer"/>
    <property type="match status" value="1"/>
</dbReference>
<dbReference type="Proteomes" id="UP000298588">
    <property type="component" value="Chromosome"/>
</dbReference>
<dbReference type="Pfam" id="PF00483">
    <property type="entry name" value="NTP_transferase"/>
    <property type="match status" value="1"/>
</dbReference>
<keyword evidence="12" id="KW-1185">Reference proteome</keyword>
<evidence type="ECO:0000256" key="7">
    <source>
        <dbReference type="RuleBase" id="RU004190"/>
    </source>
</evidence>
<evidence type="ECO:0000256" key="6">
    <source>
        <dbReference type="ARBA" id="ARBA00047343"/>
    </source>
</evidence>
<sequence>MAQPLIVPVILAAESTQHLWPLARDTMPMPFMPLLDDGRSTFQATLGLLARGDFDRPVVVTSNDSRFIAAEQMQAMGISGDIVLAPEQGKPAAETAIGAMIAGDRAADAICLVLPSSHWIGDDTAFSADCQAAVDRARAGEIVSVGLPPQSGRAAGAQMAVDPSDRSGFAALREYLERPNSLAVADGELGTRLADSGSLVFGASKFQRELAALAPDMATASRAALAGACRDLDFIRLDSEAYRRAGTASLLSLLVRRTTPILVQSPTAAWQAVDAWGAIHAVRKKDGQANVLEGPVVTQGCSGSVVMSDDILTAAIGLTDMIVVTTRDAVLVAPRSEAANVEALVARLRHDGRREASEHLRVYRPWGWYQRIDIGTRFQVKRISVKPGGLLSLQRHFHRAEHWVVVTGTAEVTVDGTVSIVHENQSVHLPIGCVHRLTNPGKIPLELIEVQVGSYTGEDDIVRLEDIYARA</sequence>
<evidence type="ECO:0000256" key="5">
    <source>
        <dbReference type="ARBA" id="ARBA00023134"/>
    </source>
</evidence>
<gene>
    <name evidence="11" type="ORF">E8L99_19740</name>
</gene>
<dbReference type="Pfam" id="PF22640">
    <property type="entry name" value="ManC_GMP_beta-helix"/>
    <property type="match status" value="1"/>
</dbReference>
<accession>A0A4D7QQC8</accession>
<evidence type="ECO:0000259" key="8">
    <source>
        <dbReference type="Pfam" id="PF00483"/>
    </source>
</evidence>
<dbReference type="InterPro" id="IPR001538">
    <property type="entry name" value="Man6P_isomerase-2_C"/>
</dbReference>
<comment type="catalytic activity">
    <reaction evidence="6">
        <text>alpha-D-mannose 1-phosphate + GTP + H(+) = GDP-alpha-D-mannose + diphosphate</text>
        <dbReference type="Rhea" id="RHEA:15229"/>
        <dbReference type="ChEBI" id="CHEBI:15378"/>
        <dbReference type="ChEBI" id="CHEBI:33019"/>
        <dbReference type="ChEBI" id="CHEBI:37565"/>
        <dbReference type="ChEBI" id="CHEBI:57527"/>
        <dbReference type="ChEBI" id="CHEBI:58409"/>
        <dbReference type="EC" id="2.7.7.13"/>
    </reaction>
</comment>
<evidence type="ECO:0000256" key="3">
    <source>
        <dbReference type="ARBA" id="ARBA00022695"/>
    </source>
</evidence>
<keyword evidence="3 11" id="KW-0548">Nucleotidyltransferase</keyword>
<comment type="similarity">
    <text evidence="1 7">Belongs to the mannose-6-phosphate isomerase type 2 family.</text>
</comment>
<evidence type="ECO:0000259" key="10">
    <source>
        <dbReference type="Pfam" id="PF22640"/>
    </source>
</evidence>
<dbReference type="InterPro" id="IPR051161">
    <property type="entry name" value="Mannose-6P_isomerase_type2"/>
</dbReference>
<dbReference type="Gene3D" id="3.90.550.10">
    <property type="entry name" value="Spore Coat Polysaccharide Biosynthesis Protein SpsA, Chain A"/>
    <property type="match status" value="1"/>
</dbReference>
<dbReference type="EMBL" id="CP039865">
    <property type="protein sequence ID" value="QCK87826.1"/>
    <property type="molecule type" value="Genomic_DNA"/>
</dbReference>
<dbReference type="PANTHER" id="PTHR46390:SF1">
    <property type="entry name" value="MANNOSE-1-PHOSPHATE GUANYLYLTRANSFERASE"/>
    <property type="match status" value="1"/>
</dbReference>
<dbReference type="NCBIfam" id="TIGR01479">
    <property type="entry name" value="GMP_PMI"/>
    <property type="match status" value="1"/>
</dbReference>
<dbReference type="GO" id="GO:0000271">
    <property type="term" value="P:polysaccharide biosynthetic process"/>
    <property type="evidence" value="ECO:0007669"/>
    <property type="project" value="InterPro"/>
</dbReference>
<evidence type="ECO:0000259" key="9">
    <source>
        <dbReference type="Pfam" id="PF01050"/>
    </source>
</evidence>
<dbReference type="GO" id="GO:0005525">
    <property type="term" value="F:GTP binding"/>
    <property type="evidence" value="ECO:0007669"/>
    <property type="project" value="UniProtKB-KW"/>
</dbReference>
<dbReference type="GO" id="GO:0009298">
    <property type="term" value="P:GDP-mannose biosynthetic process"/>
    <property type="evidence" value="ECO:0007669"/>
    <property type="project" value="TreeGrafter"/>
</dbReference>
<dbReference type="FunFam" id="2.60.120.10:FF:000032">
    <property type="entry name" value="Mannose-1-phosphate guanylyltransferase/mannose-6-phosphate isomerase"/>
    <property type="match status" value="1"/>
</dbReference>
<dbReference type="KEGG" id="paqt:E8L99_19740"/>
<keyword evidence="4" id="KW-0547">Nucleotide-binding</keyword>
<dbReference type="SUPFAM" id="SSF51182">
    <property type="entry name" value="RmlC-like cupins"/>
    <property type="match status" value="1"/>
</dbReference>
<keyword evidence="11" id="KW-0808">Transferase</keyword>
<keyword evidence="11" id="KW-0413">Isomerase</keyword>
<evidence type="ECO:0000256" key="2">
    <source>
        <dbReference type="ARBA" id="ARBA00012387"/>
    </source>
</evidence>
<dbReference type="InterPro" id="IPR054566">
    <property type="entry name" value="ManC/GMP-like_b-helix"/>
</dbReference>
<feature type="domain" description="MannoseP isomerase/GMP-like beta-helix" evidence="10">
    <location>
        <begin position="300"/>
        <end position="348"/>
    </location>
</feature>
<dbReference type="InterPro" id="IPR011051">
    <property type="entry name" value="RmlC_Cupin_sf"/>
</dbReference>
<evidence type="ECO:0000256" key="4">
    <source>
        <dbReference type="ARBA" id="ARBA00022741"/>
    </source>
</evidence>
<dbReference type="OrthoDB" id="9806359at2"/>
<organism evidence="11 12">
    <name type="scientific">Phreatobacter aquaticus</name>
    <dbReference type="NCBI Taxonomy" id="2570229"/>
    <lineage>
        <taxon>Bacteria</taxon>
        <taxon>Pseudomonadati</taxon>
        <taxon>Pseudomonadota</taxon>
        <taxon>Alphaproteobacteria</taxon>
        <taxon>Hyphomicrobiales</taxon>
        <taxon>Phreatobacteraceae</taxon>
        <taxon>Phreatobacter</taxon>
    </lineage>
</organism>
<dbReference type="GO" id="GO:0016853">
    <property type="term" value="F:isomerase activity"/>
    <property type="evidence" value="ECO:0007669"/>
    <property type="project" value="UniProtKB-KW"/>
</dbReference>
<feature type="domain" description="Mannose-6-phosphate isomerase type II C-terminal" evidence="9">
    <location>
        <begin position="352"/>
        <end position="466"/>
    </location>
</feature>
<dbReference type="Gene3D" id="2.60.120.10">
    <property type="entry name" value="Jelly Rolls"/>
    <property type="match status" value="1"/>
</dbReference>
<dbReference type="CDD" id="cd02213">
    <property type="entry name" value="cupin_PMI_typeII_C"/>
    <property type="match status" value="1"/>
</dbReference>
<dbReference type="InterPro" id="IPR029044">
    <property type="entry name" value="Nucleotide-diphossugar_trans"/>
</dbReference>
<reference evidence="11 12" key="1">
    <citation type="submission" date="2019-04" db="EMBL/GenBank/DDBJ databases">
        <title>Phreatobacter aquaticus sp. nov.</title>
        <authorList>
            <person name="Choi A."/>
            <person name="Baek K."/>
        </authorList>
    </citation>
    <scope>NUCLEOTIDE SEQUENCE [LARGE SCALE GENOMIC DNA]</scope>
    <source>
        <strain evidence="11 12">NMCR1094</strain>
    </source>
</reference>
<feature type="domain" description="Nucleotidyl transferase" evidence="8">
    <location>
        <begin position="8"/>
        <end position="208"/>
    </location>
</feature>
<dbReference type="GO" id="GO:0004475">
    <property type="term" value="F:mannose-1-phosphate guanylyltransferase (GTP) activity"/>
    <property type="evidence" value="ECO:0007669"/>
    <property type="project" value="UniProtKB-EC"/>
</dbReference>
<name>A0A4D7QQC8_9HYPH</name>
<dbReference type="SUPFAM" id="SSF53448">
    <property type="entry name" value="Nucleotide-diphospho-sugar transferases"/>
    <property type="match status" value="1"/>
</dbReference>
<dbReference type="InterPro" id="IPR006375">
    <property type="entry name" value="Man1P_GuaTrfase/Man6P_Isoase"/>
</dbReference>
<dbReference type="InterPro" id="IPR014710">
    <property type="entry name" value="RmlC-like_jellyroll"/>
</dbReference>
<dbReference type="PANTHER" id="PTHR46390">
    <property type="entry name" value="MANNOSE-1-PHOSPHATE GUANYLYLTRANSFERASE"/>
    <property type="match status" value="1"/>
</dbReference>
<keyword evidence="5" id="KW-0342">GTP-binding</keyword>